<organism evidence="2 3">
    <name type="scientific">Azomonas agilis</name>
    <dbReference type="NCBI Taxonomy" id="116849"/>
    <lineage>
        <taxon>Bacteria</taxon>
        <taxon>Pseudomonadati</taxon>
        <taxon>Pseudomonadota</taxon>
        <taxon>Gammaproteobacteria</taxon>
        <taxon>Pseudomonadales</taxon>
        <taxon>Pseudomonadaceae</taxon>
        <taxon>Azomonas</taxon>
    </lineage>
</organism>
<accession>A0A562J1N4</accession>
<feature type="coiled-coil region" evidence="1">
    <location>
        <begin position="574"/>
        <end position="605"/>
    </location>
</feature>
<reference evidence="2 3" key="1">
    <citation type="submission" date="2019-07" db="EMBL/GenBank/DDBJ databases">
        <title>Genomic Encyclopedia of Type Strains, Phase I: the one thousand microbial genomes (KMG-I) project.</title>
        <authorList>
            <person name="Kyrpides N."/>
        </authorList>
    </citation>
    <scope>NUCLEOTIDE SEQUENCE [LARGE SCALE GENOMIC DNA]</scope>
    <source>
        <strain evidence="2 3">DSM 375</strain>
    </source>
</reference>
<protein>
    <recommendedName>
        <fullName evidence="4">Virulence factor</fullName>
    </recommendedName>
</protein>
<evidence type="ECO:0000313" key="2">
    <source>
        <dbReference type="EMBL" id="TWH77159.1"/>
    </source>
</evidence>
<proteinExistence type="predicted"/>
<sequence>MSGQQLAQAWAAVHQGAAEAIDWISAVRPTAKRLDNEAEDLTLSLRRIRNLSRRLGSVAERPMTVGFFGLSQAGKSYLISSLAAGENGKLETDLAGSRLDFIEHINPSGGGKEATGLVTRFSRTAQPGPGDYPLVLKLFSEIELAKVLANAFFNDFDHKKLQYSFHESELRAQLSQLAARRYAQPVPGVTADDVVSLWDYLEESFPALIRSLNGYYWPQAVELAPYLSPEDRTQLFAIFWGGLDELSESYLGFARTLSALGHAEQVYAPLSALVHARPQGGFSQSDSIMNVDILERLGQPSDQQIKVRPWRNGAIQPEVSLSLAQLAALTVELVVPLAEPTREPLFEQVDLLDFPGYRGRVGAESIEDVRRKLGSDEVSPVAQLLLRGKVAYLFERYTDAQEMNVLIVCTPSNRQSDVTSVGPVLSKWIGKTQGETPEERAKRRSGLLWAITMFDLRIGNDLNQNEDLLRLGWGGMMKATMLERFGQYDWLQEWVAGQPFANTFLVRKPRMKGVAFLNLQADGEELGFNPATEPQLGLIRQTFIEDATVNRHIAQAPQAWDAMLALNDGGMGRISDYLQQVARVEVKLERIAEQLSAVLHQLENRLGHWFHAEGAGELEKKRRIAKQIFEAVWPRRPLLGELMQRMQLPDERLRALYLSADQVEVSAPKPQTAEPAAAPSLALDFGSDLSSSFDPFAEPAPVAAIKPAEPSARGSDARFAQAVLREWISHLRHIPEQTALVGYLGISREAIEALMDELITASTRVSLQQRLLDAVATTEQVGSKREQLVGRQVLSARTVLGDFIGWLGMAEQPLTERPDSRFAAGQKLFQTPAPIPYGQLPKMAALPQNHSERYLADWMSALIRLAEDNAGHSAGREITPEQNEALGRVLARFKQAQVG</sequence>
<keyword evidence="1" id="KW-0175">Coiled coil</keyword>
<dbReference type="RefSeq" id="WP_144569853.1">
    <property type="nucleotide sequence ID" value="NZ_VLKG01000001.1"/>
</dbReference>
<dbReference type="Pfam" id="PF10139">
    <property type="entry name" value="Virul_Fac"/>
    <property type="match status" value="1"/>
</dbReference>
<evidence type="ECO:0000313" key="3">
    <source>
        <dbReference type="Proteomes" id="UP000319627"/>
    </source>
</evidence>
<comment type="caution">
    <text evidence="2">The sequence shown here is derived from an EMBL/GenBank/DDBJ whole genome shotgun (WGS) entry which is preliminary data.</text>
</comment>
<dbReference type="AlphaFoldDB" id="A0A562J1N4"/>
<dbReference type="OrthoDB" id="1060501at2"/>
<evidence type="ECO:0000256" key="1">
    <source>
        <dbReference type="SAM" id="Coils"/>
    </source>
</evidence>
<keyword evidence="3" id="KW-1185">Reference proteome</keyword>
<dbReference type="PIRSF" id="PIRSF034586">
    <property type="entry name" value="Vir_effector_SfrC"/>
    <property type="match status" value="1"/>
</dbReference>
<gene>
    <name evidence="2" type="ORF">LX59_00062</name>
</gene>
<dbReference type="EMBL" id="VLKG01000001">
    <property type="protein sequence ID" value="TWH77159.1"/>
    <property type="molecule type" value="Genomic_DNA"/>
</dbReference>
<name>A0A562J1N4_9GAMM</name>
<dbReference type="InterPro" id="IPR017030">
    <property type="entry name" value="Vir_effector_SfrC"/>
</dbReference>
<dbReference type="Proteomes" id="UP000319627">
    <property type="component" value="Unassembled WGS sequence"/>
</dbReference>
<evidence type="ECO:0008006" key="4">
    <source>
        <dbReference type="Google" id="ProtNLM"/>
    </source>
</evidence>